<organism evidence="9 10">
    <name type="scientific">Geodia barretti</name>
    <name type="common">Barrett's horny sponge</name>
    <dbReference type="NCBI Taxonomy" id="519541"/>
    <lineage>
        <taxon>Eukaryota</taxon>
        <taxon>Metazoa</taxon>
        <taxon>Porifera</taxon>
        <taxon>Demospongiae</taxon>
        <taxon>Heteroscleromorpha</taxon>
        <taxon>Tetractinellida</taxon>
        <taxon>Astrophorina</taxon>
        <taxon>Geodiidae</taxon>
        <taxon>Geodia</taxon>
    </lineage>
</organism>
<feature type="transmembrane region" description="Helical" evidence="7">
    <location>
        <begin position="1087"/>
        <end position="1112"/>
    </location>
</feature>
<feature type="transmembrane region" description="Helical" evidence="7">
    <location>
        <begin position="321"/>
        <end position="343"/>
    </location>
</feature>
<feature type="transmembrane region" description="Helical" evidence="7">
    <location>
        <begin position="416"/>
        <end position="436"/>
    </location>
</feature>
<dbReference type="GO" id="GO:0005886">
    <property type="term" value="C:plasma membrane"/>
    <property type="evidence" value="ECO:0007669"/>
    <property type="project" value="UniProtKB-SubCell"/>
</dbReference>
<feature type="transmembrane region" description="Helical" evidence="7">
    <location>
        <begin position="990"/>
        <end position="1014"/>
    </location>
</feature>
<name>A0AA35TXN3_GEOBA</name>
<evidence type="ECO:0000313" key="9">
    <source>
        <dbReference type="EMBL" id="CAI8054921.1"/>
    </source>
</evidence>
<keyword evidence="2" id="KW-1003">Cell membrane</keyword>
<evidence type="ECO:0000313" key="10">
    <source>
        <dbReference type="Proteomes" id="UP001174909"/>
    </source>
</evidence>
<evidence type="ECO:0000259" key="8">
    <source>
        <dbReference type="Pfam" id="PF02687"/>
    </source>
</evidence>
<feature type="domain" description="ABC3 transporter permease C-terminal" evidence="8">
    <location>
        <begin position="993"/>
        <end position="1114"/>
    </location>
</feature>
<accession>A0AA35TXN3</accession>
<evidence type="ECO:0000256" key="7">
    <source>
        <dbReference type="SAM" id="Phobius"/>
    </source>
</evidence>
<evidence type="ECO:0000256" key="1">
    <source>
        <dbReference type="ARBA" id="ARBA00004651"/>
    </source>
</evidence>
<dbReference type="PANTHER" id="PTHR30572">
    <property type="entry name" value="MEMBRANE COMPONENT OF TRANSPORTER-RELATED"/>
    <property type="match status" value="1"/>
</dbReference>
<evidence type="ECO:0000256" key="3">
    <source>
        <dbReference type="ARBA" id="ARBA00022692"/>
    </source>
</evidence>
<keyword evidence="3 7" id="KW-0812">Transmembrane</keyword>
<dbReference type="InterPro" id="IPR050250">
    <property type="entry name" value="Macrolide_Exporter_MacB"/>
</dbReference>
<dbReference type="Proteomes" id="UP001174909">
    <property type="component" value="Unassembled WGS sequence"/>
</dbReference>
<reference evidence="9" key="1">
    <citation type="submission" date="2023-03" db="EMBL/GenBank/DDBJ databases">
        <authorList>
            <person name="Steffen K."/>
            <person name="Cardenas P."/>
        </authorList>
    </citation>
    <scope>NUCLEOTIDE SEQUENCE</scope>
</reference>
<protein>
    <recommendedName>
        <fullName evidence="8">ABC3 transporter permease C-terminal domain-containing protein</fullName>
    </recommendedName>
</protein>
<evidence type="ECO:0000256" key="2">
    <source>
        <dbReference type="ARBA" id="ARBA00022475"/>
    </source>
</evidence>
<feature type="transmembrane region" description="Helical" evidence="7">
    <location>
        <begin position="555"/>
        <end position="576"/>
    </location>
</feature>
<keyword evidence="5 7" id="KW-0472">Membrane</keyword>
<comment type="caution">
    <text evidence="9">The sequence shown here is derived from an EMBL/GenBank/DDBJ whole genome shotgun (WGS) entry which is preliminary data.</text>
</comment>
<feature type="domain" description="ABC3 transporter permease C-terminal" evidence="8">
    <location>
        <begin position="322"/>
        <end position="442"/>
    </location>
</feature>
<dbReference type="Pfam" id="PF02687">
    <property type="entry name" value="FtsX"/>
    <property type="match status" value="2"/>
</dbReference>
<dbReference type="AlphaFoldDB" id="A0AA35TXN3"/>
<proteinExistence type="inferred from homology"/>
<keyword evidence="4 7" id="KW-1133">Transmembrane helix</keyword>
<dbReference type="GO" id="GO:0022857">
    <property type="term" value="F:transmembrane transporter activity"/>
    <property type="evidence" value="ECO:0007669"/>
    <property type="project" value="TreeGrafter"/>
</dbReference>
<evidence type="ECO:0000256" key="4">
    <source>
        <dbReference type="ARBA" id="ARBA00022989"/>
    </source>
</evidence>
<feature type="transmembrane region" description="Helical" evidence="7">
    <location>
        <begin position="1034"/>
        <end position="1056"/>
    </location>
</feature>
<sequence>MVSAVQRFISAWQFVMKRSLAHWKLLFSVVLGVLLASSIMSGTVIYFDALREIALRSALSQYSEAEMHIIMQGQRGPVNREEALRVSRVVDEAVAQRLDWLIDGRIHAAKTPTMFLTATGQEAVAGDDNARAYFAYIPDIEEQIIIRGGTFPSVNPVNAPGRPFAIEAMIPVEAAELFGIRIGDRVSAVLPWSDDLAHVEVVISGIFQRERPEAEVWQLEEAVLGAATGASFRTMPFHISQEAFLETLGPRLRRMEATYAWLLMTDTDRVNARNSTDTLRDIRGTNSILSSTLSSFRQTTTLDNALDEYDRRLFFSKLPMFVVLVLIAIVILYYVATLSSLVVEDRRSEVALLRSRGATSTQILMVFVMEGLTIAALSVVVGPLLAAASVSVLGLTPAFSDLGAGGILTVSLSSGAYMMAALGGVLSFVALIFPAFRASQMNVTQERQRASRPTDLPFFQRYYLDVLLLIVGILLFRQLSQQGSVVARNLFGEIAVNQMLLAVPGIILVASAMVLLRLFPVVMNVLSRLLSSWLPAGMVMGVWQMARNPAHYARLSLLLILTAGLGIFAASFSATLDRSFIERVLFFTGSDVRLNGNVPVSSFRRDLSPDDQFKSTGILRERYEQMPGIDNVSPVRRSSGHDLSKLFGGTYDMLAVEPESFLNVAWFREDFAGRPMSELFSSLALEGGPEGIPIPAGSTHLGLRVKPDRIHPSILMTARVLDARGRYYTYRLAPLNFANWEVLSVDLTAIGGRGQPSTAPTEPLTLASISIQERRGDRRLQPGSVLIDEIRVTNEGGTTTVVESFASVEDWSLLRTSETAIADVLRPSDVGFEDESGSALFSWAEGSAVSARGIFHGELTSLPVLASKGFNKNTGHKVGDEFDVSVSGHRVPIRIIDEVEFFPTMNLREKSFLVSDMNSLVKYASMGSLSGEVLPNELWISSASTGTEREALIERLNLSGGFLIDSFQDRDSLLAESKVDPLVKAGWRSLLFIAFSSVLVLSCLGFLVHAYISYRNRQLQFALLRTVGFSMRQLVTMVWLEQMLVILVGLALGTWMGSRLGAVIMPFLGHDDFGSQVMPPFAIQINWNVLILTYVIMFLVFAVIILGMIWLVNRISLQRVLRLGEIG</sequence>
<comment type="subcellular location">
    <subcellularLocation>
        <location evidence="1">Cell membrane</location>
        <topology evidence="1">Multi-pass membrane protein</topology>
    </subcellularLocation>
</comment>
<dbReference type="EMBL" id="CASHTH010004224">
    <property type="protein sequence ID" value="CAI8054921.1"/>
    <property type="molecule type" value="Genomic_DNA"/>
</dbReference>
<keyword evidence="10" id="KW-1185">Reference proteome</keyword>
<feature type="transmembrane region" description="Helical" evidence="7">
    <location>
        <begin position="363"/>
        <end position="395"/>
    </location>
</feature>
<feature type="transmembrane region" description="Helical" evidence="7">
    <location>
        <begin position="25"/>
        <end position="47"/>
    </location>
</feature>
<feature type="transmembrane region" description="Helical" evidence="7">
    <location>
        <begin position="500"/>
        <end position="519"/>
    </location>
</feature>
<feature type="transmembrane region" description="Helical" evidence="7">
    <location>
        <begin position="462"/>
        <end position="479"/>
    </location>
</feature>
<gene>
    <name evidence="9" type="ORF">GBAR_LOCUS29966</name>
</gene>
<evidence type="ECO:0000256" key="5">
    <source>
        <dbReference type="ARBA" id="ARBA00023136"/>
    </source>
</evidence>
<dbReference type="PANTHER" id="PTHR30572:SF4">
    <property type="entry name" value="ABC TRANSPORTER PERMEASE YTRF"/>
    <property type="match status" value="1"/>
</dbReference>
<comment type="similarity">
    <text evidence="6">Belongs to the ABC-4 integral membrane protein family.</text>
</comment>
<evidence type="ECO:0000256" key="6">
    <source>
        <dbReference type="ARBA" id="ARBA00038076"/>
    </source>
</evidence>
<dbReference type="InterPro" id="IPR003838">
    <property type="entry name" value="ABC3_permease_C"/>
</dbReference>